<dbReference type="RefSeq" id="WP_036123665.1">
    <property type="nucleotide sequence ID" value="NZ_PDFK01000001.1"/>
</dbReference>
<dbReference type="Pfam" id="PF01451">
    <property type="entry name" value="LMWPc"/>
    <property type="match status" value="1"/>
</dbReference>
<comment type="caution">
    <text evidence="6">The sequence shown here is derived from an EMBL/GenBank/DDBJ whole genome shotgun (WGS) entry which is preliminary data.</text>
</comment>
<evidence type="ECO:0000259" key="5">
    <source>
        <dbReference type="SMART" id="SM00226"/>
    </source>
</evidence>
<dbReference type="Gene3D" id="3.40.50.2300">
    <property type="match status" value="1"/>
</dbReference>
<feature type="active site" description="Nucleophile" evidence="4">
    <location>
        <position position="7"/>
    </location>
</feature>
<dbReference type="GO" id="GO:0004725">
    <property type="term" value="F:protein tyrosine phosphatase activity"/>
    <property type="evidence" value="ECO:0007669"/>
    <property type="project" value="InterPro"/>
</dbReference>
<evidence type="ECO:0000256" key="1">
    <source>
        <dbReference type="ARBA" id="ARBA00011063"/>
    </source>
</evidence>
<gene>
    <name evidence="6" type="ORF">CRI88_05135</name>
</gene>
<dbReference type="InterPro" id="IPR050438">
    <property type="entry name" value="LMW_PTPase"/>
</dbReference>
<dbReference type="InterPro" id="IPR023485">
    <property type="entry name" value="Ptyr_pPase"/>
</dbReference>
<dbReference type="CDD" id="cd16344">
    <property type="entry name" value="LMWPAP"/>
    <property type="match status" value="1"/>
</dbReference>
<reference evidence="6 7" key="1">
    <citation type="submission" date="2017-10" db="EMBL/GenBank/DDBJ databases">
        <title>Draft genome of Lysinibacillus fusiformis strain Juneja, a laboratory-derived pathogen of Drosophila melanogaster.</title>
        <authorList>
            <person name="Smith B.R."/>
            <person name="Unckless R.L."/>
        </authorList>
    </citation>
    <scope>NUCLEOTIDE SEQUENCE [LARGE SCALE GENOMIC DNA]</scope>
    <source>
        <strain evidence="6 7">Juneja</strain>
    </source>
</reference>
<dbReference type="InterPro" id="IPR017867">
    <property type="entry name" value="Tyr_phospatase_low_mol_wt"/>
</dbReference>
<evidence type="ECO:0000256" key="4">
    <source>
        <dbReference type="PIRSR" id="PIRSR617867-1"/>
    </source>
</evidence>
<accession>A0A2I0V608</accession>
<feature type="active site" description="Proton donor" evidence="4">
    <location>
        <position position="116"/>
    </location>
</feature>
<keyword evidence="2" id="KW-0378">Hydrolase</keyword>
<evidence type="ECO:0000256" key="2">
    <source>
        <dbReference type="ARBA" id="ARBA00022801"/>
    </source>
</evidence>
<evidence type="ECO:0000313" key="7">
    <source>
        <dbReference type="Proteomes" id="UP000234956"/>
    </source>
</evidence>
<name>A0A2I0V608_9BACI</name>
<evidence type="ECO:0000256" key="3">
    <source>
        <dbReference type="ARBA" id="ARBA00022912"/>
    </source>
</evidence>
<keyword evidence="3" id="KW-0904">Protein phosphatase</keyword>
<evidence type="ECO:0000313" key="6">
    <source>
        <dbReference type="EMBL" id="PKU53708.1"/>
    </source>
</evidence>
<dbReference type="InterPro" id="IPR036196">
    <property type="entry name" value="Ptyr_pPase_sf"/>
</dbReference>
<dbReference type="Proteomes" id="UP000234956">
    <property type="component" value="Unassembled WGS sequence"/>
</dbReference>
<feature type="active site" description="Nucleophile" evidence="4">
    <location>
        <position position="13"/>
    </location>
</feature>
<dbReference type="PANTHER" id="PTHR11717">
    <property type="entry name" value="LOW MOLECULAR WEIGHT PROTEIN TYROSINE PHOSPHATASE"/>
    <property type="match status" value="1"/>
</dbReference>
<comment type="similarity">
    <text evidence="1">Belongs to the low molecular weight phosphotyrosine protein phosphatase family.</text>
</comment>
<organism evidence="6 7">
    <name type="scientific">Lysinibacillus fusiformis</name>
    <dbReference type="NCBI Taxonomy" id="28031"/>
    <lineage>
        <taxon>Bacteria</taxon>
        <taxon>Bacillati</taxon>
        <taxon>Bacillota</taxon>
        <taxon>Bacilli</taxon>
        <taxon>Bacillales</taxon>
        <taxon>Bacillaceae</taxon>
        <taxon>Lysinibacillus</taxon>
    </lineage>
</organism>
<dbReference type="AlphaFoldDB" id="A0A2I0V608"/>
<dbReference type="PANTHER" id="PTHR11717:SF31">
    <property type="entry name" value="LOW MOLECULAR WEIGHT PROTEIN-TYROSINE-PHOSPHATASE ETP-RELATED"/>
    <property type="match status" value="1"/>
</dbReference>
<dbReference type="PRINTS" id="PR00719">
    <property type="entry name" value="LMWPTPASE"/>
</dbReference>
<dbReference type="EMBL" id="PDFK01000001">
    <property type="protein sequence ID" value="PKU53708.1"/>
    <property type="molecule type" value="Genomic_DNA"/>
</dbReference>
<dbReference type="SMART" id="SM00226">
    <property type="entry name" value="LMWPc"/>
    <property type="match status" value="1"/>
</dbReference>
<dbReference type="SUPFAM" id="SSF52788">
    <property type="entry name" value="Phosphotyrosine protein phosphatases I"/>
    <property type="match status" value="1"/>
</dbReference>
<feature type="domain" description="Phosphotyrosine protein phosphatase I" evidence="5">
    <location>
        <begin position="1"/>
        <end position="142"/>
    </location>
</feature>
<sequence length="146" mass="16401">MKILFVCTGNTCRSPMAEVILKHKQINNVEVRSAGIYAMPNAQMSAHAQQVLNEAQMSHQHFATQLSMTEMAWADLILTMTTAHKDAVISNYPEAEHKVFTLKEYTNEGSLENVVDPYGGNKAIYEATFAELKELVDQLIQKLEKN</sequence>
<proteinExistence type="inferred from homology"/>
<protein>
    <submittedName>
        <fullName evidence="6">Low molecular weight protein arginine phosphatase</fullName>
    </submittedName>
</protein>